<feature type="transmembrane region" description="Helical" evidence="1">
    <location>
        <begin position="119"/>
        <end position="140"/>
    </location>
</feature>
<keyword evidence="1" id="KW-1133">Transmembrane helix</keyword>
<proteinExistence type="predicted"/>
<organism evidence="2 3">
    <name type="scientific">Marinomonas vulgaris</name>
    <dbReference type="NCBI Taxonomy" id="2823372"/>
    <lineage>
        <taxon>Bacteria</taxon>
        <taxon>Pseudomonadati</taxon>
        <taxon>Pseudomonadota</taxon>
        <taxon>Gammaproteobacteria</taxon>
        <taxon>Oceanospirillales</taxon>
        <taxon>Oceanospirillaceae</taxon>
        <taxon>Marinomonas</taxon>
    </lineage>
</organism>
<evidence type="ECO:0000256" key="1">
    <source>
        <dbReference type="SAM" id="Phobius"/>
    </source>
</evidence>
<protein>
    <recommendedName>
        <fullName evidence="4">Capsule polysaccharide biosynthesis protein</fullName>
    </recommendedName>
</protein>
<accession>A0ABS5H773</accession>
<evidence type="ECO:0008006" key="4">
    <source>
        <dbReference type="Google" id="ProtNLM"/>
    </source>
</evidence>
<evidence type="ECO:0000313" key="2">
    <source>
        <dbReference type="EMBL" id="MBR7887578.1"/>
    </source>
</evidence>
<dbReference type="Proteomes" id="UP000679722">
    <property type="component" value="Unassembled WGS sequence"/>
</dbReference>
<feature type="transmembrane region" description="Helical" evidence="1">
    <location>
        <begin position="46"/>
        <end position="64"/>
    </location>
</feature>
<keyword evidence="1" id="KW-0812">Transmembrane</keyword>
<gene>
    <name evidence="2" type="ORF">J9B83_01400</name>
</gene>
<comment type="caution">
    <text evidence="2">The sequence shown here is derived from an EMBL/GenBank/DDBJ whole genome shotgun (WGS) entry which is preliminary data.</text>
</comment>
<keyword evidence="1" id="KW-0472">Membrane</keyword>
<reference evidence="2 3" key="1">
    <citation type="submission" date="2021-04" db="EMBL/GenBank/DDBJ databases">
        <authorList>
            <person name="Sun C."/>
        </authorList>
    </citation>
    <scope>NUCLEOTIDE SEQUENCE [LARGE SCALE GENOMIC DNA]</scope>
    <source>
        <strain evidence="2 3">A79</strain>
    </source>
</reference>
<name>A0ABS5H773_9GAMM</name>
<sequence length="477" mass="55868">MNLYEIFKLTLLSLKIEDELRLSYLFSRKKNEIDSIKTKKNKFNGVFYRVLVFFRYIFVNFSFFERASKEVDVFLFSGSKNQLDSIRSTILSLDKKNINNILVSEGGHGLGRVGDLSVLFTPSVVMVALLVFFIKLPFLYIKVLRRKHDVELNQYFSIYCRPYVLLPFFFQLLKKTRPNIVVMSNDHNVSNRSLRLAAELLNIKTLYVQHASVSNFFPPLEFDYALLDGRESFYKYQECLSTFDDVDFKVVENNKKCNVFLTGQKKETRFIAKNKSDFFTVGIPINKIDDLIFIENLIKKIRCNDVKCIIRQHPTHKSCDISRLRRVFLNDTLVDWSDPHNEYLPEYFSKIDIVVAGNTSIHLEAVLSGLPSFYVETNKDSTYSDYYGYVRNGVSIALKNNFTTDFLMTETKVFFDHDRLISIKNYSETYNTRWENKEGVLTSLIIEKILRGDETNSVFDYSDIEYEKVFFGFNRLQ</sequence>
<evidence type="ECO:0000313" key="3">
    <source>
        <dbReference type="Proteomes" id="UP000679722"/>
    </source>
</evidence>
<dbReference type="EMBL" id="JAGSSV010000001">
    <property type="protein sequence ID" value="MBR7887578.1"/>
    <property type="molecule type" value="Genomic_DNA"/>
</dbReference>
<reference evidence="3" key="2">
    <citation type="submission" date="2023-07" db="EMBL/GenBank/DDBJ databases">
        <title>Marinomonas vulgaris A79, complete genome.</title>
        <authorList>
            <person name="Ying J.-J."/>
        </authorList>
    </citation>
    <scope>NUCLEOTIDE SEQUENCE [LARGE SCALE GENOMIC DNA]</scope>
    <source>
        <strain evidence="3">A79</strain>
    </source>
</reference>
<keyword evidence="3" id="KW-1185">Reference proteome</keyword>
<dbReference type="RefSeq" id="WP_211534925.1">
    <property type="nucleotide sequence ID" value="NZ_JAGSSV010000001.1"/>
</dbReference>